<keyword evidence="3" id="KW-0865">Zymogen</keyword>
<dbReference type="Proteomes" id="UP000219435">
    <property type="component" value="Unassembled WGS sequence"/>
</dbReference>
<dbReference type="Pfam" id="PF01804">
    <property type="entry name" value="Penicil_amidase"/>
    <property type="match status" value="1"/>
</dbReference>
<dbReference type="GO" id="GO:0016811">
    <property type="term" value="F:hydrolase activity, acting on carbon-nitrogen (but not peptide) bonds, in linear amides"/>
    <property type="evidence" value="ECO:0007669"/>
    <property type="project" value="InterPro"/>
</dbReference>
<dbReference type="InterPro" id="IPR043146">
    <property type="entry name" value="Penicillin_amidase_N_B-knob"/>
</dbReference>
<dbReference type="RefSeq" id="WP_141437080.1">
    <property type="nucleotide sequence ID" value="NZ_OBQI01000002.1"/>
</dbReference>
<feature type="compositionally biased region" description="Low complexity" evidence="4">
    <location>
        <begin position="357"/>
        <end position="366"/>
    </location>
</feature>
<evidence type="ECO:0000256" key="5">
    <source>
        <dbReference type="SAM" id="SignalP"/>
    </source>
</evidence>
<comment type="similarity">
    <text evidence="1">Belongs to the peptidase S45 family.</text>
</comment>
<name>A0A285V3V3_9ACTN</name>
<keyword evidence="5" id="KW-0732">Signal</keyword>
<dbReference type="Gene3D" id="1.10.1400.10">
    <property type="match status" value="1"/>
</dbReference>
<dbReference type="Gene3D" id="1.10.287.150">
    <property type="match status" value="1"/>
</dbReference>
<evidence type="ECO:0000256" key="3">
    <source>
        <dbReference type="ARBA" id="ARBA00023145"/>
    </source>
</evidence>
<evidence type="ECO:0000256" key="4">
    <source>
        <dbReference type="SAM" id="MobiDB-lite"/>
    </source>
</evidence>
<dbReference type="AlphaFoldDB" id="A0A285V3V3"/>
<dbReference type="EMBL" id="OBQI01000002">
    <property type="protein sequence ID" value="SOC48729.1"/>
    <property type="molecule type" value="Genomic_DNA"/>
</dbReference>
<dbReference type="Gene3D" id="1.10.439.10">
    <property type="entry name" value="Penicillin Amidohydrolase, domain 1"/>
    <property type="match status" value="1"/>
</dbReference>
<accession>A0A285V3V3</accession>
<evidence type="ECO:0000256" key="1">
    <source>
        <dbReference type="ARBA" id="ARBA00006586"/>
    </source>
</evidence>
<feature type="signal peptide" evidence="5">
    <location>
        <begin position="1"/>
        <end position="25"/>
    </location>
</feature>
<dbReference type="OrthoDB" id="5240333at2"/>
<evidence type="ECO:0000313" key="7">
    <source>
        <dbReference type="Proteomes" id="UP000219435"/>
    </source>
</evidence>
<organism evidence="6 7">
    <name type="scientific">Blastococcus aggregatus</name>
    <dbReference type="NCBI Taxonomy" id="38502"/>
    <lineage>
        <taxon>Bacteria</taxon>
        <taxon>Bacillati</taxon>
        <taxon>Actinomycetota</taxon>
        <taxon>Actinomycetes</taxon>
        <taxon>Geodermatophilales</taxon>
        <taxon>Geodermatophilaceae</taxon>
        <taxon>Blastococcus</taxon>
    </lineage>
</organism>
<dbReference type="InterPro" id="IPR002692">
    <property type="entry name" value="S45"/>
</dbReference>
<dbReference type="InterPro" id="IPR029055">
    <property type="entry name" value="Ntn_hydrolases_N"/>
</dbReference>
<evidence type="ECO:0000256" key="2">
    <source>
        <dbReference type="ARBA" id="ARBA00022801"/>
    </source>
</evidence>
<dbReference type="PANTHER" id="PTHR34218">
    <property type="entry name" value="PEPTIDASE S45 PENICILLIN AMIDASE"/>
    <property type="match status" value="1"/>
</dbReference>
<sequence>MRLATVLVAGAVALAGLAVPTAASAEEDPAGYGGVRNVLPPGQSGGMTLPGTVGAVLGDPLGRQAVDGRNAPRNFSDQLEMYDALNAADLGTLTDDSLDAFYKDAPLTISDAEAVRIERPREGVVVRRDAFGVPYIEAETRELAAWASGWVGVQDRMFLMDVLRHVGAGRASEFLGPSPENIAMDREQVRTAYYTEEEATAQVEDVAARFGEEGQALLRATDAYLAGINAGQRALCPGLVVGADCPVEYVALQKLPEDWDRADVVYIASLVGGIFGKGGGAEFANARWLQQLEDRFGPAEGRRIFDDLRSADDPQAPTTSTVRTPNGGGAPVDPTLPGVALPDLDGPTAPGSGSDVAGGLPTPLAGLPAPEQVTGPFGTLDLGSMADGLSNAALVSGEHTEDGRPRAVFGPQTSYYAPQLLTEQAVVAPGIQARGVSFAGTNFVVQLGRGVDYAWSATSANHDNVDTVVVRLCDPEGGTATVESTGYLDGAECVPMDRHVHEQLALPTLGGVGAPQELRFLVLRTEQGIVQLRTTVDGEPVGIVAQRSTYHRELDSVVGFERFGDPDAVHDAASFQEAAAAVDYTFNWFYADDRDIAYYSSGLLPVRAEGTDPHLPRWADEEFAWQGWLSPDRHPQEINPPTGSLVSWNNKPAPGWAAADDVWGWGPVQRSLAISDRVDALVAEGGVGTADLVALVQDAATVDVRADYTLPALLDAVGDDPQLAAATGLLRDWQARGAHRIDADRDGAYDDQAAIALFDAWWESTAEDGALGGSVAHDVLRGTLGDLVTELPQRLDDHPRQGLGSAWNNVAWYGYVVRALGSGDAAEEEGGWSRAYCGGGEEVRCTGALRASLRAAVDRLLAEQGVASVAELTYDKHADDIRSTATGVIGVRDIDWQNRPTFQQVVSFSGHRDR</sequence>
<protein>
    <submittedName>
        <fullName evidence="6">Acyl-homoserine lactone (AHL) acylase PvdQ</fullName>
    </submittedName>
</protein>
<feature type="region of interest" description="Disordered" evidence="4">
    <location>
        <begin position="307"/>
        <end position="366"/>
    </location>
</feature>
<keyword evidence="2" id="KW-0378">Hydrolase</keyword>
<evidence type="ECO:0000313" key="6">
    <source>
        <dbReference type="EMBL" id="SOC48729.1"/>
    </source>
</evidence>
<dbReference type="InterPro" id="IPR043147">
    <property type="entry name" value="Penicillin_amidase_A-knob"/>
</dbReference>
<gene>
    <name evidence="6" type="ORF">SAMN05660748_1437</name>
</gene>
<dbReference type="InterPro" id="IPR023343">
    <property type="entry name" value="Penicillin_amidase_dom1"/>
</dbReference>
<proteinExistence type="inferred from homology"/>
<dbReference type="PANTHER" id="PTHR34218:SF4">
    <property type="entry name" value="ACYL-HOMOSERINE LACTONE ACYLASE QUIP"/>
    <property type="match status" value="1"/>
</dbReference>
<dbReference type="Gene3D" id="2.30.120.10">
    <property type="match status" value="1"/>
</dbReference>
<dbReference type="Gene3D" id="3.60.20.10">
    <property type="entry name" value="Glutamine Phosphoribosylpyrophosphate, subunit 1, domain 1"/>
    <property type="match status" value="1"/>
</dbReference>
<dbReference type="GO" id="GO:0017000">
    <property type="term" value="P:antibiotic biosynthetic process"/>
    <property type="evidence" value="ECO:0007669"/>
    <property type="project" value="InterPro"/>
</dbReference>
<dbReference type="SUPFAM" id="SSF56235">
    <property type="entry name" value="N-terminal nucleophile aminohydrolases (Ntn hydrolases)"/>
    <property type="match status" value="1"/>
</dbReference>
<keyword evidence="7" id="KW-1185">Reference proteome</keyword>
<feature type="chain" id="PRO_5013216367" evidence="5">
    <location>
        <begin position="26"/>
        <end position="914"/>
    </location>
</feature>
<reference evidence="7" key="1">
    <citation type="submission" date="2017-08" db="EMBL/GenBank/DDBJ databases">
        <authorList>
            <person name="Varghese N."/>
            <person name="Submissions S."/>
        </authorList>
    </citation>
    <scope>NUCLEOTIDE SEQUENCE [LARGE SCALE GENOMIC DNA]</scope>
    <source>
        <strain evidence="7">DSM 4725</strain>
    </source>
</reference>